<comment type="caution">
    <text evidence="1">The sequence shown here is derived from an EMBL/GenBank/DDBJ whole genome shotgun (WGS) entry which is preliminary data.</text>
</comment>
<dbReference type="AlphaFoldDB" id="A0A0M0G438"/>
<dbReference type="PATRIC" id="fig|189381.12.peg.2200"/>
<evidence type="ECO:0000313" key="2">
    <source>
        <dbReference type="Proteomes" id="UP000037405"/>
    </source>
</evidence>
<reference evidence="2" key="1">
    <citation type="submission" date="2015-07" db="EMBL/GenBank/DDBJ databases">
        <title>Fjat-14235 jcm11544.</title>
        <authorList>
            <person name="Liu B."/>
            <person name="Wang J."/>
            <person name="Zhu Y."/>
            <person name="Liu G."/>
            <person name="Chen Q."/>
            <person name="Chen Z."/>
            <person name="Lan J."/>
            <person name="Che J."/>
            <person name="Ge C."/>
            <person name="Shi H."/>
            <person name="Pan Z."/>
            <person name="Liu X."/>
        </authorList>
    </citation>
    <scope>NUCLEOTIDE SEQUENCE [LARGE SCALE GENOMIC DNA]</scope>
    <source>
        <strain evidence="2">JCM 11544</strain>
    </source>
</reference>
<sequence>MKKRISGLSLLLLLAGTMVVLVIYQTDEKKVASYVKEKYEEDSRIIDSRCDDCKKQKHNRIYTVQLTDHPFEVFEVWTNKKMIRLEVEGDNYAMGEPLKSFNSDLSHSKESDELKQYGFNKIHVTRFYDSDDSGVLEEPFVHDGNVALFMYDERQGNPGEKLLASAPVINAVNQELSSTGDTLAWVYVIEQSDYQTVHNNDMDGYKDAMKQAKRVNIKDLLKAEDVEDIRESIVDGNTN</sequence>
<gene>
    <name evidence="1" type="ORF">AF331_10935</name>
</gene>
<protein>
    <submittedName>
        <fullName evidence="1">Uncharacterized protein</fullName>
    </submittedName>
</protein>
<keyword evidence="2" id="KW-1185">Reference proteome</keyword>
<organism evidence="1 2">
    <name type="scientific">Rossellomorea marisflavi</name>
    <dbReference type="NCBI Taxonomy" id="189381"/>
    <lineage>
        <taxon>Bacteria</taxon>
        <taxon>Bacillati</taxon>
        <taxon>Bacillota</taxon>
        <taxon>Bacilli</taxon>
        <taxon>Bacillales</taxon>
        <taxon>Bacillaceae</taxon>
        <taxon>Rossellomorea</taxon>
    </lineage>
</organism>
<dbReference type="OrthoDB" id="9893384at2"/>
<dbReference type="EMBL" id="LGUE01000004">
    <property type="protein sequence ID" value="KON84559.1"/>
    <property type="molecule type" value="Genomic_DNA"/>
</dbReference>
<accession>A0A0M0G438</accession>
<evidence type="ECO:0000313" key="1">
    <source>
        <dbReference type="EMBL" id="KON84559.1"/>
    </source>
</evidence>
<name>A0A0M0G438_9BACI</name>
<dbReference type="RefSeq" id="WP_053428156.1">
    <property type="nucleotide sequence ID" value="NZ_LGUE01000004.1"/>
</dbReference>
<dbReference type="Proteomes" id="UP000037405">
    <property type="component" value="Unassembled WGS sequence"/>
</dbReference>
<proteinExistence type="predicted"/>